<dbReference type="Gene3D" id="3.20.20.70">
    <property type="entry name" value="Aldolase class I"/>
    <property type="match status" value="1"/>
</dbReference>
<dbReference type="PANTHER" id="PTHR32179:SF4">
    <property type="entry name" value="PYROPHOSPHORYLASE MODD-RELATED"/>
    <property type="match status" value="1"/>
</dbReference>
<dbReference type="Pfam" id="PF02749">
    <property type="entry name" value="QRPTase_N"/>
    <property type="match status" value="1"/>
</dbReference>
<dbReference type="Gene3D" id="3.90.1170.20">
    <property type="entry name" value="Quinolinate phosphoribosyl transferase, N-terminal domain"/>
    <property type="match status" value="1"/>
</dbReference>
<dbReference type="GO" id="GO:0009435">
    <property type="term" value="P:NAD+ biosynthetic process"/>
    <property type="evidence" value="ECO:0007669"/>
    <property type="project" value="InterPro"/>
</dbReference>
<feature type="domain" description="Quinolinate phosphoribosyl transferase N-terminal" evidence="7">
    <location>
        <begin position="21"/>
        <end position="104"/>
    </location>
</feature>
<dbReference type="InterPro" id="IPR002638">
    <property type="entry name" value="Quinolinate_PRibosylTrfase_C"/>
</dbReference>
<keyword evidence="9" id="KW-1185">Reference proteome</keyword>
<dbReference type="GO" id="GO:0004514">
    <property type="term" value="F:nicotinate-nucleotide diphosphorylase (carboxylating) activity"/>
    <property type="evidence" value="ECO:0007669"/>
    <property type="project" value="InterPro"/>
</dbReference>
<dbReference type="AlphaFoldDB" id="A0A388SGY8"/>
<dbReference type="RefSeq" id="WP_116270901.1">
    <property type="nucleotide sequence ID" value="NZ_BGZJ01000002.1"/>
</dbReference>
<dbReference type="InterPro" id="IPR036068">
    <property type="entry name" value="Nicotinate_pribotase-like_C"/>
</dbReference>
<evidence type="ECO:0000259" key="6">
    <source>
        <dbReference type="Pfam" id="PF01729"/>
    </source>
</evidence>
<evidence type="ECO:0000256" key="2">
    <source>
        <dbReference type="ARBA" id="ARBA00019205"/>
    </source>
</evidence>
<dbReference type="OrthoDB" id="8216773at2"/>
<dbReference type="FunFam" id="3.20.20.70:FF:000030">
    <property type="entry name" value="Nicotinate-nucleotide pyrophosphorylase, carboxylating"/>
    <property type="match status" value="1"/>
</dbReference>
<accession>A0A388SGY8</accession>
<dbReference type="EMBL" id="BGZJ01000002">
    <property type="protein sequence ID" value="GBO94681.1"/>
    <property type="molecule type" value="Genomic_DNA"/>
</dbReference>
<sequence>MVYFPDSYLDDLIREDAPYGDETSTLLGIEDQPGMVVGAPKVTGVVSGVSVAAKLCRREGLKATEHVKDGDRVEAGTPVLTLEGTASQLHLVYKTAQRLMETCSGIAGRTRQMVDAAQSVNPNCQVALTRKHFPGAKLLSLYAILTGGGVFHRAGLSESILVFDQHRVFLSDPFKAVHDAKLKSPERRITVEVATGEEGLAYFEAGADVIQCEKFSTDDLKAFVDAVRAKYPAGKILAAGGINGSNASEFAATGVDAIVTTWPYFAQPFDIKMRFKAL</sequence>
<feature type="domain" description="Quinolinate phosphoribosyl transferase C-terminal" evidence="6">
    <location>
        <begin position="106"/>
        <end position="274"/>
    </location>
</feature>
<proteinExistence type="inferred from homology"/>
<dbReference type="PANTHER" id="PTHR32179">
    <property type="entry name" value="NICOTINATE-NUCLEOTIDE PYROPHOSPHORYLASE [CARBOXYLATING]"/>
    <property type="match status" value="1"/>
</dbReference>
<evidence type="ECO:0000256" key="5">
    <source>
        <dbReference type="PIRNR" id="PIRNR006250"/>
    </source>
</evidence>
<organism evidence="8 9">
    <name type="scientific">Mesosutterella multiformis</name>
    <dbReference type="NCBI Taxonomy" id="2259133"/>
    <lineage>
        <taxon>Bacteria</taxon>
        <taxon>Pseudomonadati</taxon>
        <taxon>Pseudomonadota</taxon>
        <taxon>Betaproteobacteria</taxon>
        <taxon>Burkholderiales</taxon>
        <taxon>Sutterellaceae</taxon>
        <taxon>Mesosutterella</taxon>
    </lineage>
</organism>
<dbReference type="InterPro" id="IPR013785">
    <property type="entry name" value="Aldolase_TIM"/>
</dbReference>
<evidence type="ECO:0000256" key="4">
    <source>
        <dbReference type="ARBA" id="ARBA00022679"/>
    </source>
</evidence>
<reference evidence="8 9" key="1">
    <citation type="journal article" date="2018" name="Int. J. Syst. Evol. Microbiol.">
        <title>Mesosutterella multiformis gen. nov., sp. nov., a member of the family Sutterellaceae and Sutterella megalosphaeroides sp. nov., isolated from human faeces.</title>
        <authorList>
            <person name="Sakamoto M."/>
            <person name="Ikeyama N."/>
            <person name="Kunihiro T."/>
            <person name="Iino T."/>
            <person name="Yuki M."/>
            <person name="Ohkuma M."/>
        </authorList>
    </citation>
    <scope>NUCLEOTIDE SEQUENCE [LARGE SCALE GENOMIC DNA]</scope>
    <source>
        <strain evidence="8 9">4NBBH2</strain>
    </source>
</reference>
<dbReference type="GO" id="GO:0034213">
    <property type="term" value="P:quinolinate catabolic process"/>
    <property type="evidence" value="ECO:0007669"/>
    <property type="project" value="TreeGrafter"/>
</dbReference>
<evidence type="ECO:0000313" key="8">
    <source>
        <dbReference type="EMBL" id="GBO94681.1"/>
    </source>
</evidence>
<name>A0A388SGY8_9BURK</name>
<dbReference type="InterPro" id="IPR022412">
    <property type="entry name" value="Quinolinate_PRibosylTrfase_N"/>
</dbReference>
<keyword evidence="4 5" id="KW-0808">Transferase</keyword>
<dbReference type="Proteomes" id="UP000266091">
    <property type="component" value="Unassembled WGS sequence"/>
</dbReference>
<dbReference type="PIRSF" id="PIRSF006250">
    <property type="entry name" value="NadC_ModD"/>
    <property type="match status" value="1"/>
</dbReference>
<dbReference type="InterPro" id="IPR037128">
    <property type="entry name" value="Quinolinate_PRibosylTase_N_sf"/>
</dbReference>
<dbReference type="Pfam" id="PF01729">
    <property type="entry name" value="QRPTase_C"/>
    <property type="match status" value="1"/>
</dbReference>
<evidence type="ECO:0000256" key="3">
    <source>
        <dbReference type="ARBA" id="ARBA00022676"/>
    </source>
</evidence>
<evidence type="ECO:0000259" key="7">
    <source>
        <dbReference type="Pfam" id="PF02749"/>
    </source>
</evidence>
<comment type="caution">
    <text evidence="8">The sequence shown here is derived from an EMBL/GenBank/DDBJ whole genome shotgun (WGS) entry which is preliminary data.</text>
</comment>
<dbReference type="GO" id="GO:0005737">
    <property type="term" value="C:cytoplasm"/>
    <property type="evidence" value="ECO:0007669"/>
    <property type="project" value="TreeGrafter"/>
</dbReference>
<dbReference type="InterPro" id="IPR006242">
    <property type="entry name" value="ModD"/>
</dbReference>
<gene>
    <name evidence="8" type="primary">modD</name>
    <name evidence="8" type="ORF">MESMUL_20350</name>
</gene>
<dbReference type="NCBIfam" id="TIGR01334">
    <property type="entry name" value="modD"/>
    <property type="match status" value="1"/>
</dbReference>
<keyword evidence="3 5" id="KW-0328">Glycosyltransferase</keyword>
<evidence type="ECO:0000313" key="9">
    <source>
        <dbReference type="Proteomes" id="UP000266091"/>
    </source>
</evidence>
<dbReference type="InterPro" id="IPR027277">
    <property type="entry name" value="NadC/ModD"/>
</dbReference>
<evidence type="ECO:0000256" key="1">
    <source>
        <dbReference type="ARBA" id="ARBA00009400"/>
    </source>
</evidence>
<protein>
    <recommendedName>
        <fullName evidence="2">Putative pyrophosphorylase ModD</fullName>
    </recommendedName>
</protein>
<dbReference type="SUPFAM" id="SSF51690">
    <property type="entry name" value="Nicotinate/Quinolinate PRTase C-terminal domain-like"/>
    <property type="match status" value="1"/>
</dbReference>
<dbReference type="SUPFAM" id="SSF54675">
    <property type="entry name" value="Nicotinate/Quinolinate PRTase N-terminal domain-like"/>
    <property type="match status" value="1"/>
</dbReference>
<comment type="similarity">
    <text evidence="1 5">Belongs to the NadC/ModD family.</text>
</comment>